<reference evidence="4" key="1">
    <citation type="journal article" date="2014" name="Front. Microbiol.">
        <title>High frequency of phylogenetically diverse reductive dehalogenase-homologous genes in deep subseafloor sedimentary metagenomes.</title>
        <authorList>
            <person name="Kawai M."/>
            <person name="Futagami T."/>
            <person name="Toyoda A."/>
            <person name="Takaki Y."/>
            <person name="Nishi S."/>
            <person name="Hori S."/>
            <person name="Arai W."/>
            <person name="Tsubouchi T."/>
            <person name="Morono Y."/>
            <person name="Uchiyama I."/>
            <person name="Ito T."/>
            <person name="Fujiyama A."/>
            <person name="Inagaki F."/>
            <person name="Takami H."/>
        </authorList>
    </citation>
    <scope>NUCLEOTIDE SEQUENCE</scope>
    <source>
        <strain evidence="4">Expedition CK06-06</strain>
    </source>
</reference>
<comment type="caution">
    <text evidence="4">The sequence shown here is derived from an EMBL/GenBank/DDBJ whole genome shotgun (WGS) entry which is preliminary data.</text>
</comment>
<dbReference type="FunFam" id="1.10.8.60:FF:000017">
    <property type="entry name" value="ATP-dependent chaperone ClpB"/>
    <property type="match status" value="1"/>
</dbReference>
<dbReference type="Pfam" id="PF10431">
    <property type="entry name" value="ClpB_D2-small"/>
    <property type="match status" value="1"/>
</dbReference>
<accession>X0XVU6</accession>
<dbReference type="SUPFAM" id="SSF52540">
    <property type="entry name" value="P-loop containing nucleoside triphosphate hydrolases"/>
    <property type="match status" value="1"/>
</dbReference>
<dbReference type="InterPro" id="IPR019489">
    <property type="entry name" value="Clp_ATPase_C"/>
</dbReference>
<sequence>SQKESSQAHKKSYEAMKSKVMTEVQKLFRPEFLNRLDEIIVFHELSEEQLRNIVDLMAKELQDRLAEHKLDIELTDRAKSWLAKEGYDPVYGARPLRRVIERYVENPLSSMLLRDELKEGDTIRVDLGKDGLTFKTSKKEKEKEKTTARAAA</sequence>
<dbReference type="PANTHER" id="PTHR11638:SF18">
    <property type="entry name" value="HEAT SHOCK PROTEIN 104"/>
    <property type="match status" value="1"/>
</dbReference>
<protein>
    <recommendedName>
        <fullName evidence="3">Clp ATPase C-terminal domain-containing protein</fullName>
    </recommendedName>
</protein>
<dbReference type="AlphaFoldDB" id="X0XVU6"/>
<organism evidence="4">
    <name type="scientific">marine sediment metagenome</name>
    <dbReference type="NCBI Taxonomy" id="412755"/>
    <lineage>
        <taxon>unclassified sequences</taxon>
        <taxon>metagenomes</taxon>
        <taxon>ecological metagenomes</taxon>
    </lineage>
</organism>
<dbReference type="EMBL" id="BARS01056969">
    <property type="protein sequence ID" value="GAG47444.1"/>
    <property type="molecule type" value="Genomic_DNA"/>
</dbReference>
<feature type="domain" description="Clp ATPase C-terminal" evidence="3">
    <location>
        <begin position="45"/>
        <end position="134"/>
    </location>
</feature>
<evidence type="ECO:0000256" key="1">
    <source>
        <dbReference type="ARBA" id="ARBA00022741"/>
    </source>
</evidence>
<feature type="non-terminal residue" evidence="4">
    <location>
        <position position="1"/>
    </location>
</feature>
<evidence type="ECO:0000313" key="4">
    <source>
        <dbReference type="EMBL" id="GAG47444.1"/>
    </source>
</evidence>
<dbReference type="GO" id="GO:0005524">
    <property type="term" value="F:ATP binding"/>
    <property type="evidence" value="ECO:0007669"/>
    <property type="project" value="UniProtKB-KW"/>
</dbReference>
<dbReference type="Gene3D" id="1.10.8.60">
    <property type="match status" value="1"/>
</dbReference>
<proteinExistence type="predicted"/>
<dbReference type="SMART" id="SM01086">
    <property type="entry name" value="ClpB_D2-small"/>
    <property type="match status" value="1"/>
</dbReference>
<name>X0XVU6_9ZZZZ</name>
<keyword evidence="1" id="KW-0547">Nucleotide-binding</keyword>
<dbReference type="GO" id="GO:0005737">
    <property type="term" value="C:cytoplasm"/>
    <property type="evidence" value="ECO:0007669"/>
    <property type="project" value="TreeGrafter"/>
</dbReference>
<gene>
    <name evidence="4" type="ORF">S01H1_83712</name>
</gene>
<dbReference type="InterPro" id="IPR050130">
    <property type="entry name" value="ClpA_ClpB"/>
</dbReference>
<evidence type="ECO:0000256" key="2">
    <source>
        <dbReference type="ARBA" id="ARBA00022840"/>
    </source>
</evidence>
<dbReference type="InterPro" id="IPR027417">
    <property type="entry name" value="P-loop_NTPase"/>
</dbReference>
<dbReference type="Gene3D" id="3.40.50.300">
    <property type="entry name" value="P-loop containing nucleotide triphosphate hydrolases"/>
    <property type="match status" value="1"/>
</dbReference>
<evidence type="ECO:0000259" key="3">
    <source>
        <dbReference type="SMART" id="SM01086"/>
    </source>
</evidence>
<dbReference type="PANTHER" id="PTHR11638">
    <property type="entry name" value="ATP-DEPENDENT CLP PROTEASE"/>
    <property type="match status" value="1"/>
</dbReference>
<keyword evidence="2" id="KW-0067">ATP-binding</keyword>
<dbReference type="GO" id="GO:0034605">
    <property type="term" value="P:cellular response to heat"/>
    <property type="evidence" value="ECO:0007669"/>
    <property type="project" value="TreeGrafter"/>
</dbReference>
<dbReference type="GO" id="GO:0016887">
    <property type="term" value="F:ATP hydrolysis activity"/>
    <property type="evidence" value="ECO:0007669"/>
    <property type="project" value="TreeGrafter"/>
</dbReference>